<name>A0A4Q7V4A9_PSEST</name>
<dbReference type="RefSeq" id="WP_278044841.1">
    <property type="nucleotide sequence ID" value="NZ_SHKL01000001.1"/>
</dbReference>
<dbReference type="Proteomes" id="UP000291591">
    <property type="component" value="Unassembled WGS sequence"/>
</dbReference>
<organism evidence="2 3">
    <name type="scientific">Pseudonocardia sediminis</name>
    <dbReference type="NCBI Taxonomy" id="1397368"/>
    <lineage>
        <taxon>Bacteria</taxon>
        <taxon>Bacillati</taxon>
        <taxon>Actinomycetota</taxon>
        <taxon>Actinomycetes</taxon>
        <taxon>Pseudonocardiales</taxon>
        <taxon>Pseudonocardiaceae</taxon>
        <taxon>Pseudonocardia</taxon>
    </lineage>
</organism>
<reference evidence="2 3" key="1">
    <citation type="submission" date="2019-02" db="EMBL/GenBank/DDBJ databases">
        <title>Sequencing the genomes of 1000 actinobacteria strains.</title>
        <authorList>
            <person name="Klenk H.-P."/>
        </authorList>
    </citation>
    <scope>NUCLEOTIDE SEQUENCE [LARGE SCALE GENOMIC DNA]</scope>
    <source>
        <strain evidence="2 3">DSM 45779</strain>
    </source>
</reference>
<gene>
    <name evidence="2" type="ORF">EV383_4488</name>
</gene>
<protein>
    <submittedName>
        <fullName evidence="2">Uncharacterized protein</fullName>
    </submittedName>
</protein>
<evidence type="ECO:0000313" key="2">
    <source>
        <dbReference type="EMBL" id="RZT87563.1"/>
    </source>
</evidence>
<keyword evidence="1" id="KW-0732">Signal</keyword>
<keyword evidence="3" id="KW-1185">Reference proteome</keyword>
<feature type="chain" id="PRO_5020519601" evidence="1">
    <location>
        <begin position="21"/>
        <end position="40"/>
    </location>
</feature>
<feature type="signal peptide" evidence="1">
    <location>
        <begin position="1"/>
        <end position="20"/>
    </location>
</feature>
<dbReference type="AlphaFoldDB" id="A0A4Q7V4A9"/>
<accession>A0A4Q7V4A9</accession>
<sequence>MKTARTVVLAALCGALTTLAAAYVALAWAADAMLEIEESQ</sequence>
<dbReference type="EMBL" id="SHKL01000001">
    <property type="protein sequence ID" value="RZT87563.1"/>
    <property type="molecule type" value="Genomic_DNA"/>
</dbReference>
<evidence type="ECO:0000256" key="1">
    <source>
        <dbReference type="SAM" id="SignalP"/>
    </source>
</evidence>
<comment type="caution">
    <text evidence="2">The sequence shown here is derived from an EMBL/GenBank/DDBJ whole genome shotgun (WGS) entry which is preliminary data.</text>
</comment>
<evidence type="ECO:0000313" key="3">
    <source>
        <dbReference type="Proteomes" id="UP000291591"/>
    </source>
</evidence>
<proteinExistence type="predicted"/>